<dbReference type="Pfam" id="PF05105">
    <property type="entry name" value="Phage_holin_4_1"/>
    <property type="match status" value="1"/>
</dbReference>
<proteinExistence type="inferred from homology"/>
<evidence type="ECO:0000256" key="3">
    <source>
        <dbReference type="ARBA" id="ARBA00022989"/>
    </source>
</evidence>
<dbReference type="NCBIfam" id="TIGR01593">
    <property type="entry name" value="holin_tox_secr"/>
    <property type="match status" value="1"/>
</dbReference>
<evidence type="ECO:0000256" key="1">
    <source>
        <dbReference type="ARBA" id="ARBA00004141"/>
    </source>
</evidence>
<keyword evidence="3 6" id="KW-1133">Transmembrane helix</keyword>
<gene>
    <name evidence="7" type="ORF">HNQ85_002109</name>
</gene>
<evidence type="ECO:0000256" key="2">
    <source>
        <dbReference type="ARBA" id="ARBA00022692"/>
    </source>
</evidence>
<keyword evidence="8" id="KW-1185">Reference proteome</keyword>
<evidence type="ECO:0000256" key="5">
    <source>
        <dbReference type="ARBA" id="ARBA00023600"/>
    </source>
</evidence>
<name>A0A7V9Z0G4_9BACL</name>
<sequence>MEKQPIVLALSVIGSFTSFLFGGWDLLIIILVRLVMIDYMTGVIASALEGKLSSQVGFHGIAKKVFIFIIVAVSHLLELVIGWNNHLLRDMTIFFYLVNEFISIVENASRTGIPIPEFLIKSIEMLKNRSK</sequence>
<dbReference type="AlphaFoldDB" id="A0A7V9Z0G4"/>
<dbReference type="InterPro" id="IPR006480">
    <property type="entry name" value="Phage_holin_4_1"/>
</dbReference>
<dbReference type="Proteomes" id="UP000580891">
    <property type="component" value="Unassembled WGS sequence"/>
</dbReference>
<feature type="transmembrane region" description="Helical" evidence="6">
    <location>
        <begin position="65"/>
        <end position="83"/>
    </location>
</feature>
<dbReference type="RefSeq" id="WP_181537643.1">
    <property type="nucleotide sequence ID" value="NZ_JACDUU010000004.1"/>
</dbReference>
<evidence type="ECO:0000256" key="4">
    <source>
        <dbReference type="ARBA" id="ARBA00023136"/>
    </source>
</evidence>
<reference evidence="7 8" key="1">
    <citation type="submission" date="2020-07" db="EMBL/GenBank/DDBJ databases">
        <title>Genomic Encyclopedia of Type Strains, Phase IV (KMG-IV): sequencing the most valuable type-strain genomes for metagenomic binning, comparative biology and taxonomic classification.</title>
        <authorList>
            <person name="Goeker M."/>
        </authorList>
    </citation>
    <scope>NUCLEOTIDE SEQUENCE [LARGE SCALE GENOMIC DNA]</scope>
    <source>
        <strain evidence="7 8">DSM 25220</strain>
    </source>
</reference>
<feature type="transmembrane region" description="Helical" evidence="6">
    <location>
        <begin position="6"/>
        <end position="32"/>
    </location>
</feature>
<keyword evidence="2 6" id="KW-0812">Transmembrane</keyword>
<comment type="subcellular location">
    <subcellularLocation>
        <location evidence="1">Membrane</location>
        <topology evidence="1">Multi-pass membrane protein</topology>
    </subcellularLocation>
</comment>
<organism evidence="7 8">
    <name type="scientific">[Anoxybacillus] calidus</name>
    <dbReference type="NCBI Taxonomy" id="575178"/>
    <lineage>
        <taxon>Bacteria</taxon>
        <taxon>Bacillati</taxon>
        <taxon>Bacillota</taxon>
        <taxon>Bacilli</taxon>
        <taxon>Bacillales</taxon>
        <taxon>Anoxybacillaceae</taxon>
        <taxon>Paranoxybacillus</taxon>
    </lineage>
</organism>
<comment type="caution">
    <text evidence="7">The sequence shown here is derived from an EMBL/GenBank/DDBJ whole genome shotgun (WGS) entry which is preliminary data.</text>
</comment>
<dbReference type="EMBL" id="JACDUU010000004">
    <property type="protein sequence ID" value="MBA2871834.1"/>
    <property type="molecule type" value="Genomic_DNA"/>
</dbReference>
<accession>A0A7V9Z0G4</accession>
<comment type="similarity">
    <text evidence="5">Belongs to the bacteriophage holin family. Cp-1 holin subfamily.</text>
</comment>
<keyword evidence="4 6" id="KW-0472">Membrane</keyword>
<dbReference type="GO" id="GO:0016020">
    <property type="term" value="C:membrane"/>
    <property type="evidence" value="ECO:0007669"/>
    <property type="project" value="UniProtKB-SubCell"/>
</dbReference>
<evidence type="ECO:0000313" key="7">
    <source>
        <dbReference type="EMBL" id="MBA2871834.1"/>
    </source>
</evidence>
<evidence type="ECO:0000256" key="6">
    <source>
        <dbReference type="SAM" id="Phobius"/>
    </source>
</evidence>
<evidence type="ECO:0000313" key="8">
    <source>
        <dbReference type="Proteomes" id="UP000580891"/>
    </source>
</evidence>
<protein>
    <submittedName>
        <fullName evidence="7">Toxin secretion/phage lysis holin</fullName>
    </submittedName>
</protein>